<gene>
    <name evidence="1" type="primary">118</name>
    <name evidence="1" type="ORF">SEA_OCTOBIEN14_118</name>
</gene>
<dbReference type="GeneID" id="70080903"/>
<proteinExistence type="predicted"/>
<name>A0A3G3MA13_9CAUD</name>
<dbReference type="InterPro" id="IPR029044">
    <property type="entry name" value="Nucleotide-diphossugar_trans"/>
</dbReference>
<dbReference type="Gene3D" id="3.90.550.10">
    <property type="entry name" value="Spore Coat Polysaccharide Biosynthesis Protein SpsA, Chain A"/>
    <property type="match status" value="1"/>
</dbReference>
<dbReference type="EMBL" id="MH976515">
    <property type="protein sequence ID" value="AYR03255.1"/>
    <property type="molecule type" value="Genomic_DNA"/>
</dbReference>
<dbReference type="SUPFAM" id="SSF53448">
    <property type="entry name" value="Nucleotide-diphospho-sugar transferases"/>
    <property type="match status" value="1"/>
</dbReference>
<dbReference type="RefSeq" id="YP_010246357.1">
    <property type="nucleotide sequence ID" value="NC_060134.1"/>
</dbReference>
<evidence type="ECO:0000313" key="2">
    <source>
        <dbReference type="Proteomes" id="UP000280547"/>
    </source>
</evidence>
<dbReference type="KEGG" id="vg:70080903"/>
<evidence type="ECO:0000313" key="1">
    <source>
        <dbReference type="EMBL" id="AYR03255.1"/>
    </source>
</evidence>
<organism evidence="1 2">
    <name type="scientific">Gordonia phage Octobien14</name>
    <dbReference type="NCBI Taxonomy" id="2483673"/>
    <lineage>
        <taxon>Viruses</taxon>
        <taxon>Duplodnaviria</taxon>
        <taxon>Heunggongvirae</taxon>
        <taxon>Uroviricota</taxon>
        <taxon>Caudoviricetes</taxon>
        <taxon>Deeyouvirinae</taxon>
        <taxon>Octobienvirus</taxon>
        <taxon>Octobienvirus octobien14</taxon>
    </lineage>
</organism>
<keyword evidence="2" id="KW-1185">Reference proteome</keyword>
<dbReference type="Proteomes" id="UP000280547">
    <property type="component" value="Segment"/>
</dbReference>
<accession>A0A3G3MA13</accession>
<reference evidence="1 2" key="1">
    <citation type="submission" date="2018-09" db="EMBL/GenBank/DDBJ databases">
        <authorList>
            <person name="Amanuel B.M."/>
            <person name="Anspach C.J."/>
            <person name="Chiquito R.J."/>
            <person name="Gales J.M."/>
            <person name="Hall T."/>
            <person name="Hotaki K."/>
            <person name="Lozano B."/>
            <person name="Mugisha B."/>
            <person name="Fogarty M.P."/>
            <person name="Leadon S.A."/>
            <person name="Molloy S.D."/>
            <person name="Garlena R.A."/>
            <person name="Russell D.A."/>
            <person name="Pope W.H."/>
            <person name="Jacobs-Sera D."/>
            <person name="Hatfull G.F."/>
        </authorList>
    </citation>
    <scope>NUCLEOTIDE SEQUENCE [LARGE SCALE GENOMIC DNA]</scope>
</reference>
<protein>
    <submittedName>
        <fullName evidence="1">Glycosyltransferase</fullName>
    </submittedName>
</protein>
<sequence>MRLILGTYRKRAYIERALASIDKHLKGVTDIAFVDDSGDAEHSEWLRQYGHVVETGAKGYNAAMNAVCETAQGQEFMFWEEDFTMLEPVNLTHMSEILFHRPYLAQIALLRGPWFDVEHQHGGLLEALVAQGRKVELVDGVHEQTATFTCNPSVWRGSVAAAGWPAGRWSEERKRDELLRQGYRFGFMEGVKVDHDGERTGHDY</sequence>